<protein>
    <submittedName>
        <fullName evidence="3">Uncharacterized protein</fullName>
    </submittedName>
</protein>
<feature type="region of interest" description="Disordered" evidence="1">
    <location>
        <begin position="133"/>
        <end position="165"/>
    </location>
</feature>
<evidence type="ECO:0000256" key="1">
    <source>
        <dbReference type="SAM" id="MobiDB-lite"/>
    </source>
</evidence>
<feature type="compositionally biased region" description="Low complexity" evidence="1">
    <location>
        <begin position="134"/>
        <end position="155"/>
    </location>
</feature>
<gene>
    <name evidence="3" type="ORF">BGW38_007039</name>
</gene>
<keyword evidence="2" id="KW-0472">Membrane</keyword>
<feature type="non-terminal residue" evidence="3">
    <location>
        <position position="222"/>
    </location>
</feature>
<sequence length="222" mass="23079">MQLQRSKRAGAIAITATALSLTAWLQVVSANIAFVQFPPNTMVKPGDRVTVSWTLTTNNTVENNAPFRLELRALTGQQYDLQDSVAQDLRQVVVTIPKEATGGKHSFYAGYSGPGPLPKMISSNQVNITGNIVTTTSGAPGPTGSMSGSTSNPTGTGNGKGTSDAAKDDAGISGGALAGIIGGAIAVLLGVVFLFFCRHRRRNAAVGRDDGPSVSEKERGYN</sequence>
<proteinExistence type="predicted"/>
<evidence type="ECO:0000256" key="2">
    <source>
        <dbReference type="SAM" id="Phobius"/>
    </source>
</evidence>
<evidence type="ECO:0000313" key="3">
    <source>
        <dbReference type="EMBL" id="KAF9577633.1"/>
    </source>
</evidence>
<evidence type="ECO:0000313" key="4">
    <source>
        <dbReference type="Proteomes" id="UP000780801"/>
    </source>
</evidence>
<feature type="transmembrane region" description="Helical" evidence="2">
    <location>
        <begin position="176"/>
        <end position="196"/>
    </location>
</feature>
<accession>A0A9P6FLJ0</accession>
<dbReference type="AlphaFoldDB" id="A0A9P6FLJ0"/>
<dbReference type="EMBL" id="JAABOA010004581">
    <property type="protein sequence ID" value="KAF9577633.1"/>
    <property type="molecule type" value="Genomic_DNA"/>
</dbReference>
<dbReference type="OrthoDB" id="2446088at2759"/>
<reference evidence="3" key="1">
    <citation type="journal article" date="2020" name="Fungal Divers.">
        <title>Resolving the Mortierellaceae phylogeny through synthesis of multi-gene phylogenetics and phylogenomics.</title>
        <authorList>
            <person name="Vandepol N."/>
            <person name="Liber J."/>
            <person name="Desiro A."/>
            <person name="Na H."/>
            <person name="Kennedy M."/>
            <person name="Barry K."/>
            <person name="Grigoriev I.V."/>
            <person name="Miller A.N."/>
            <person name="O'Donnell K."/>
            <person name="Stajich J.E."/>
            <person name="Bonito G."/>
        </authorList>
    </citation>
    <scope>NUCLEOTIDE SEQUENCE</scope>
    <source>
        <strain evidence="3">KOD1015</strain>
    </source>
</reference>
<dbReference type="Proteomes" id="UP000780801">
    <property type="component" value="Unassembled WGS sequence"/>
</dbReference>
<keyword evidence="4" id="KW-1185">Reference proteome</keyword>
<keyword evidence="2" id="KW-1133">Transmembrane helix</keyword>
<organism evidence="3 4">
    <name type="scientific">Lunasporangiospora selenospora</name>
    <dbReference type="NCBI Taxonomy" id="979761"/>
    <lineage>
        <taxon>Eukaryota</taxon>
        <taxon>Fungi</taxon>
        <taxon>Fungi incertae sedis</taxon>
        <taxon>Mucoromycota</taxon>
        <taxon>Mortierellomycotina</taxon>
        <taxon>Mortierellomycetes</taxon>
        <taxon>Mortierellales</taxon>
        <taxon>Mortierellaceae</taxon>
        <taxon>Lunasporangiospora</taxon>
    </lineage>
</organism>
<keyword evidence="2" id="KW-0812">Transmembrane</keyword>
<name>A0A9P6FLJ0_9FUNG</name>
<comment type="caution">
    <text evidence="3">The sequence shown here is derived from an EMBL/GenBank/DDBJ whole genome shotgun (WGS) entry which is preliminary data.</text>
</comment>